<dbReference type="Gene3D" id="2.40.160.110">
    <property type="match status" value="3"/>
</dbReference>
<dbReference type="InterPro" id="IPR048528">
    <property type="entry name" value="Lamp2-like_luminal"/>
</dbReference>
<dbReference type="GO" id="GO:0005886">
    <property type="term" value="C:plasma membrane"/>
    <property type="evidence" value="ECO:0007669"/>
    <property type="project" value="UniProtKB-SubCell"/>
</dbReference>
<feature type="disulfide bond" evidence="20">
    <location>
        <begin position="328"/>
        <end position="364"/>
    </location>
</feature>
<keyword evidence="12" id="KW-0325">Glycoprotein</keyword>
<dbReference type="Pfam" id="PF01299">
    <property type="entry name" value="Lamp2-like_luminal"/>
    <property type="match status" value="1"/>
</dbReference>
<sequence>MMLVGSSAVSVDWKYPDDSTACIGAKMDVSNVVITYENETAEVTFNNATTTGMCGTAPAQSSSTLMINLANGDRMDFTFSISGANTRMDILFTFDPSNYFQNAPTVYECGADDVSTQSSAATSPQAATSEAPSNGTTTEPPAPSNGTTTEPPAPTNTSTTEPPVPSNTSTTEPAPSNTSTTEPPQSTPVVTTLPPVTTPPPSKASTYTYKEGNKTCVQMTASLQVQVQYETKNNDTNNKCTRRKRCDNRRKMLDRKRHYLIHNYQLWCFRIQSLFDIQFKVEDGKDMLSSVAYIIDLDSDFPDAKEPMVNGTIEGGTWSTPSNRFFKCDAVQTLGGMPVTIITRELKEQTSGLTPDFSNSGYECLNDTGKPPEKAPTGQFQFKEKNQTCVVFKGGLTLSLPYTNTKNQNVTATVAVPGQDEVTISGSCGTNTSNSQDIELSFYDGWKLKLTFTSDATSSNLLQANAGNNYQLSKVDVTYVLNNNIFEDVANPGESRQLSGNVTADTFKASSTGSYTCSKDQTVNLGQFSMTTNDMQFQAFMTKSNFTGFGDASECAKDDETNSIVPIAVGAALAGLVIIVLIAYLIGRRRSRSGYEQV</sequence>
<evidence type="ECO:0000256" key="10">
    <source>
        <dbReference type="ARBA" id="ARBA00023018"/>
    </source>
</evidence>
<keyword evidence="13" id="KW-0966">Cell projection</keyword>
<evidence type="ECO:0000256" key="15">
    <source>
        <dbReference type="ARBA" id="ARBA00029428"/>
    </source>
</evidence>
<comment type="subcellular location">
    <subcellularLocation>
        <location evidence="4">Cell projection</location>
        <location evidence="4">Dendrite</location>
    </subcellularLocation>
    <subcellularLocation>
        <location evidence="17">Cell projection</location>
        <location evidence="17">Growth cone membrane</location>
        <topology evidence="17">Single-pass type I membrane protein</topology>
    </subcellularLocation>
    <subcellularLocation>
        <location evidence="15">Cytoplasmic vesicle</location>
        <location evidence="15">Secretory vesicle</location>
        <location evidence="15">Synaptic vesicle membrane</location>
        <topology evidence="15">Single-pass type I membrane protein</topology>
    </subcellularLocation>
    <subcellularLocation>
        <location evidence="2">Early endosome membrane</location>
        <topology evidence="2">Single-pass type I membrane protein</topology>
    </subcellularLocation>
    <subcellularLocation>
        <location evidence="1">Endoplasmic reticulum-Golgi intermediate compartment membrane</location>
        <topology evidence="1">Single-pass type I membrane protein</topology>
    </subcellularLocation>
    <subcellularLocation>
        <location evidence="20">Membrane</location>
        <topology evidence="20">Single-pass type I membrane protein</topology>
    </subcellularLocation>
    <subcellularLocation>
        <location evidence="3">Recycling endosome</location>
    </subcellularLocation>
</comment>
<accession>A0AA88Y0R1</accession>
<dbReference type="AlphaFoldDB" id="A0AA88Y0R1"/>
<feature type="transmembrane region" description="Helical" evidence="22">
    <location>
        <begin position="564"/>
        <end position="586"/>
    </location>
</feature>
<keyword evidence="14" id="KW-0968">Cytoplasmic vesicle</keyword>
<feature type="compositionally biased region" description="Low complexity" evidence="21">
    <location>
        <begin position="116"/>
        <end position="133"/>
    </location>
</feature>
<organism evidence="25 26">
    <name type="scientific">Pinctada imbricata</name>
    <name type="common">Atlantic pearl-oyster</name>
    <name type="synonym">Pinctada martensii</name>
    <dbReference type="NCBI Taxonomy" id="66713"/>
    <lineage>
        <taxon>Eukaryota</taxon>
        <taxon>Metazoa</taxon>
        <taxon>Spiralia</taxon>
        <taxon>Lophotrochozoa</taxon>
        <taxon>Mollusca</taxon>
        <taxon>Bivalvia</taxon>
        <taxon>Autobranchia</taxon>
        <taxon>Pteriomorphia</taxon>
        <taxon>Pterioida</taxon>
        <taxon>Pterioidea</taxon>
        <taxon>Pteriidae</taxon>
        <taxon>Pinctada</taxon>
    </lineage>
</organism>
<evidence type="ECO:0000256" key="9">
    <source>
        <dbReference type="ARBA" id="ARBA00022989"/>
    </source>
</evidence>
<evidence type="ECO:0000256" key="21">
    <source>
        <dbReference type="SAM" id="MobiDB-lite"/>
    </source>
</evidence>
<evidence type="ECO:0000256" key="22">
    <source>
        <dbReference type="SAM" id="Phobius"/>
    </source>
</evidence>
<dbReference type="Proteomes" id="UP001186944">
    <property type="component" value="Unassembled WGS sequence"/>
</dbReference>
<feature type="region of interest" description="Disordered" evidence="21">
    <location>
        <begin position="116"/>
        <end position="205"/>
    </location>
</feature>
<feature type="compositionally biased region" description="Polar residues" evidence="21">
    <location>
        <begin position="134"/>
        <end position="182"/>
    </location>
</feature>
<feature type="compositionally biased region" description="Low complexity" evidence="21">
    <location>
        <begin position="183"/>
        <end position="195"/>
    </location>
</feature>
<evidence type="ECO:0000313" key="26">
    <source>
        <dbReference type="Proteomes" id="UP001186944"/>
    </source>
</evidence>
<evidence type="ECO:0000256" key="4">
    <source>
        <dbReference type="ARBA" id="ARBA00004279"/>
    </source>
</evidence>
<evidence type="ECO:0000256" key="2">
    <source>
        <dbReference type="ARBA" id="ARBA00004158"/>
    </source>
</evidence>
<evidence type="ECO:0000256" key="3">
    <source>
        <dbReference type="ARBA" id="ARBA00004172"/>
    </source>
</evidence>
<keyword evidence="26" id="KW-1185">Reference proteome</keyword>
<evidence type="ECO:0000256" key="20">
    <source>
        <dbReference type="PROSITE-ProRule" id="PRU00740"/>
    </source>
</evidence>
<evidence type="ECO:0000256" key="19">
    <source>
        <dbReference type="ARBA" id="ARBA00076257"/>
    </source>
</evidence>
<keyword evidence="9 22" id="KW-1133">Transmembrane helix</keyword>
<evidence type="ECO:0000256" key="12">
    <source>
        <dbReference type="ARBA" id="ARBA00023180"/>
    </source>
</evidence>
<evidence type="ECO:0000256" key="14">
    <source>
        <dbReference type="ARBA" id="ARBA00023329"/>
    </source>
</evidence>
<comment type="function">
    <text evidence="16">Plays a role in short-term synaptic plasticity in a subset of GABAergic neurons in the brain.</text>
</comment>
<dbReference type="Pfam" id="PF21222">
    <property type="entry name" value="Lamp2_2nd"/>
    <property type="match status" value="1"/>
</dbReference>
<evidence type="ECO:0000256" key="7">
    <source>
        <dbReference type="ARBA" id="ARBA00022729"/>
    </source>
</evidence>
<evidence type="ECO:0000256" key="6">
    <source>
        <dbReference type="ARBA" id="ARBA00022692"/>
    </source>
</evidence>
<dbReference type="PANTHER" id="PTHR11506">
    <property type="entry name" value="LYSOSOME-ASSOCIATED MEMBRANE GLYCOPROTEIN"/>
    <property type="match status" value="1"/>
</dbReference>
<reference evidence="25" key="1">
    <citation type="submission" date="2019-08" db="EMBL/GenBank/DDBJ databases">
        <title>The improved chromosome-level genome for the pearl oyster Pinctada fucata martensii using PacBio sequencing and Hi-C.</title>
        <authorList>
            <person name="Zheng Z."/>
        </authorList>
    </citation>
    <scope>NUCLEOTIDE SEQUENCE</scope>
    <source>
        <strain evidence="25">ZZ-2019</strain>
        <tissue evidence="25">Adductor muscle</tissue>
    </source>
</reference>
<feature type="domain" description="Lysosome-associated membrane glycoprotein 2-like luminal" evidence="23">
    <location>
        <begin position="377"/>
        <end position="541"/>
    </location>
</feature>
<evidence type="ECO:0000313" key="25">
    <source>
        <dbReference type="EMBL" id="KAK3095725.1"/>
    </source>
</evidence>
<dbReference type="PROSITE" id="PS51407">
    <property type="entry name" value="LAMP_3"/>
    <property type="match status" value="1"/>
</dbReference>
<keyword evidence="11 20" id="KW-0472">Membrane</keyword>
<evidence type="ECO:0000256" key="13">
    <source>
        <dbReference type="ARBA" id="ARBA00023273"/>
    </source>
</evidence>
<evidence type="ECO:0000256" key="11">
    <source>
        <dbReference type="ARBA" id="ARBA00023136"/>
    </source>
</evidence>
<evidence type="ECO:0000259" key="23">
    <source>
        <dbReference type="Pfam" id="PF01299"/>
    </source>
</evidence>
<keyword evidence="8" id="KW-0967">Endosome</keyword>
<comment type="similarity">
    <text evidence="5 20">Belongs to the LAMP family.</text>
</comment>
<dbReference type="PANTHER" id="PTHR11506:SF35">
    <property type="entry name" value="LYSOSOME-ASSOCIATED MEMBRANE GLYCOPROTEIN 5"/>
    <property type="match status" value="1"/>
</dbReference>
<comment type="caution">
    <text evidence="20">Lacks conserved residue(s) required for the propagation of feature annotation.</text>
</comment>
<keyword evidence="7" id="KW-0732">Signal</keyword>
<gene>
    <name evidence="25" type="ORF">FSP39_018121</name>
</gene>
<dbReference type="GO" id="GO:0072594">
    <property type="term" value="P:establishment of protein localization to organelle"/>
    <property type="evidence" value="ECO:0007669"/>
    <property type="project" value="TreeGrafter"/>
</dbReference>
<evidence type="ECO:0000256" key="5">
    <source>
        <dbReference type="ARBA" id="ARBA00009644"/>
    </source>
</evidence>
<keyword evidence="6 20" id="KW-0812">Transmembrane</keyword>
<comment type="caution">
    <text evidence="25">The sequence shown here is derived from an EMBL/GenBank/DDBJ whole genome shotgun (WGS) entry which is preliminary data.</text>
</comment>
<evidence type="ECO:0000256" key="17">
    <source>
        <dbReference type="ARBA" id="ARBA00060492"/>
    </source>
</evidence>
<evidence type="ECO:0000256" key="18">
    <source>
        <dbReference type="ARBA" id="ARBA00074379"/>
    </source>
</evidence>
<protein>
    <recommendedName>
        <fullName evidence="18">Lysosome-associated membrane glycoprotein 5</fullName>
    </recommendedName>
    <alternativeName>
        <fullName evidence="19">Lysosome-associated membrane protein 5</fullName>
    </alternativeName>
</protein>
<dbReference type="CDD" id="cd12087">
    <property type="entry name" value="TM_EGFR-like"/>
    <property type="match status" value="1"/>
</dbReference>
<dbReference type="GO" id="GO:0031902">
    <property type="term" value="C:late endosome membrane"/>
    <property type="evidence" value="ECO:0007669"/>
    <property type="project" value="TreeGrafter"/>
</dbReference>
<evidence type="ECO:0000256" key="8">
    <source>
        <dbReference type="ARBA" id="ARBA00022753"/>
    </source>
</evidence>
<evidence type="ECO:0000256" key="1">
    <source>
        <dbReference type="ARBA" id="ARBA00004151"/>
    </source>
</evidence>
<keyword evidence="20" id="KW-1015">Disulfide bond</keyword>
<proteinExistence type="inferred from homology"/>
<dbReference type="InterPro" id="IPR048524">
    <property type="entry name" value="Lamp2-like_TM"/>
</dbReference>
<evidence type="ECO:0000256" key="16">
    <source>
        <dbReference type="ARBA" id="ARBA00053950"/>
    </source>
</evidence>
<dbReference type="InterPro" id="IPR002000">
    <property type="entry name" value="Lysosome-assoc_membr_glycop"/>
</dbReference>
<dbReference type="EMBL" id="VSWD01000008">
    <property type="protein sequence ID" value="KAK3095725.1"/>
    <property type="molecule type" value="Genomic_DNA"/>
</dbReference>
<name>A0AA88Y0R1_PINIB</name>
<feature type="domain" description="Lysosome-associated membrane glycoprotein 2-like transmembrane" evidence="24">
    <location>
        <begin position="565"/>
        <end position="595"/>
    </location>
</feature>
<keyword evidence="10" id="KW-0770">Synapse</keyword>
<evidence type="ECO:0000259" key="24">
    <source>
        <dbReference type="Pfam" id="PF21222"/>
    </source>
</evidence>
<dbReference type="GO" id="GO:0005765">
    <property type="term" value="C:lysosomal membrane"/>
    <property type="evidence" value="ECO:0007669"/>
    <property type="project" value="TreeGrafter"/>
</dbReference>
<dbReference type="PRINTS" id="PR00336">
    <property type="entry name" value="LYSASSOCTDMP"/>
</dbReference>